<proteinExistence type="predicted"/>
<dbReference type="EMBL" id="PHNE01000001">
    <property type="protein sequence ID" value="PPE05925.1"/>
    <property type="molecule type" value="Genomic_DNA"/>
</dbReference>
<sequence length="123" mass="14818">MEFILENFETDPFNLYINGVEQRKAGEFKDIRWKEQQIKMFRLLAGIKQRIWIQIYDVFLDKNKNVIEIGFRVTPEASFYHEYPMIEFDVDGNVLTDIDQEFNALEKRGQTLLKKFYDVLKQI</sequence>
<dbReference type="RefSeq" id="WP_028126673.1">
    <property type="nucleotide sequence ID" value="NZ_PHNE01000001.1"/>
</dbReference>
<dbReference type="AlphaFoldDB" id="A0A2S5RFL1"/>
<gene>
    <name evidence="1" type="ORF">ELUCI_v1c02160</name>
</gene>
<evidence type="ECO:0000313" key="1">
    <source>
        <dbReference type="EMBL" id="PPE05925.1"/>
    </source>
</evidence>
<comment type="caution">
    <text evidence="1">The sequence shown here is derived from an EMBL/GenBank/DDBJ whole genome shotgun (WGS) entry which is preliminary data.</text>
</comment>
<dbReference type="Proteomes" id="UP000237865">
    <property type="component" value="Unassembled WGS sequence"/>
</dbReference>
<protein>
    <submittedName>
        <fullName evidence="1">Uncharacterized protein</fullName>
    </submittedName>
</protein>
<organism evidence="1 2">
    <name type="scientific">Williamsoniiplasma lucivorax</name>
    <dbReference type="NCBI Taxonomy" id="209274"/>
    <lineage>
        <taxon>Bacteria</taxon>
        <taxon>Bacillati</taxon>
        <taxon>Mycoplasmatota</taxon>
        <taxon>Mollicutes</taxon>
        <taxon>Entomoplasmatales</taxon>
        <taxon>Williamsoniiplasma</taxon>
    </lineage>
</organism>
<name>A0A2S5RFL1_9MOLU</name>
<dbReference type="STRING" id="1399797.GCA_000518285_00951"/>
<keyword evidence="2" id="KW-1185">Reference proteome</keyword>
<accession>A0A2S5RFL1</accession>
<evidence type="ECO:0000313" key="2">
    <source>
        <dbReference type="Proteomes" id="UP000237865"/>
    </source>
</evidence>
<reference evidence="1 2" key="1">
    <citation type="submission" date="2017-11" db="EMBL/GenBank/DDBJ databases">
        <title>Genome sequence of Entomoplasma lucivorax PIPN-2 (ATCC 49196).</title>
        <authorList>
            <person name="Lo W.-S."/>
            <person name="Gasparich G.E."/>
            <person name="Kuo C.-H."/>
        </authorList>
    </citation>
    <scope>NUCLEOTIDE SEQUENCE [LARGE SCALE GENOMIC DNA]</scope>
    <source>
        <strain evidence="1 2">PIPN-2</strain>
    </source>
</reference>